<dbReference type="PANTHER" id="PTHR24096:SF149">
    <property type="entry name" value="AMP-BINDING DOMAIN-CONTAINING PROTEIN-RELATED"/>
    <property type="match status" value="1"/>
</dbReference>
<feature type="domain" description="AMP-binding enzyme C-terminal" evidence="4">
    <location>
        <begin position="427"/>
        <end position="502"/>
    </location>
</feature>
<dbReference type="Pfam" id="PF00501">
    <property type="entry name" value="AMP-binding"/>
    <property type="match status" value="1"/>
</dbReference>
<evidence type="ECO:0000256" key="2">
    <source>
        <dbReference type="ARBA" id="ARBA00022598"/>
    </source>
</evidence>
<dbReference type="Gene3D" id="3.30.300.30">
    <property type="match status" value="1"/>
</dbReference>
<evidence type="ECO:0000313" key="6">
    <source>
        <dbReference type="Proteomes" id="UP001431313"/>
    </source>
</evidence>
<dbReference type="Proteomes" id="UP001431313">
    <property type="component" value="Unassembled WGS sequence"/>
</dbReference>
<dbReference type="InterPro" id="IPR000873">
    <property type="entry name" value="AMP-dep_synth/lig_dom"/>
</dbReference>
<dbReference type="InterPro" id="IPR020845">
    <property type="entry name" value="AMP-binding_CS"/>
</dbReference>
<sequence length="524" mass="55914">MSTSADGVGRVSHVSHAGAVLAALGEDPGREALVHGERRFTAGEFRDLVHRLARALEGRGAGRGDGVTLLCGNAPETIAVRYAAHLLGCRITHLYGGLAAEAQAALVRDVETRFLVAGRGQEARAAELTALVPGLEVLALGSSAAGPDLLEPAARESAEPFTGRAGPEDICVVRHTGGTTGHPKAIRTTFAQLSLWYASLPGPRSPGDRLLVCTTLAHAVGLLTDAVLGSGGTVVLQEGFDAGAVLAAVERERITHLFLLPPMLYELLDHPAADRTDTSGLRAVLYGGCQASPARLADAVRRFGPVLVQFYGQNEAGGISVLTPEDHDPERPDRLRSAGRVLPGVEVAVRDPAGHDLPPGEHGEICVRSPQMMTGYWKRPELTAEVLRDGWVHTGDIGFLDDDGYLTIVDRLKDMIVVVGGHVYTTELEDLLNSHPGVSRSAVFGVLDEDRVERVHAAVVRAPGGGLTEREIRAWVRRRRGPMYEPARVTWLDTLPLTPTGKPDKILLRDQALTTARPDPGRHA</sequence>
<dbReference type="SUPFAM" id="SSF56801">
    <property type="entry name" value="Acetyl-CoA synthetase-like"/>
    <property type="match status" value="1"/>
</dbReference>
<keyword evidence="6" id="KW-1185">Reference proteome</keyword>
<dbReference type="PANTHER" id="PTHR24096">
    <property type="entry name" value="LONG-CHAIN-FATTY-ACID--COA LIGASE"/>
    <property type="match status" value="1"/>
</dbReference>
<dbReference type="PROSITE" id="PS00455">
    <property type="entry name" value="AMP_BINDING"/>
    <property type="match status" value="1"/>
</dbReference>
<comment type="caution">
    <text evidence="5">The sequence shown here is derived from an EMBL/GenBank/DDBJ whole genome shotgun (WGS) entry which is preliminary data.</text>
</comment>
<dbReference type="Gene3D" id="3.40.50.12780">
    <property type="entry name" value="N-terminal domain of ligase-like"/>
    <property type="match status" value="1"/>
</dbReference>
<dbReference type="InterPro" id="IPR042099">
    <property type="entry name" value="ANL_N_sf"/>
</dbReference>
<evidence type="ECO:0000259" key="3">
    <source>
        <dbReference type="Pfam" id="PF00501"/>
    </source>
</evidence>
<organism evidence="5 6">
    <name type="scientific">Streptomyces pyxinae</name>
    <dbReference type="NCBI Taxonomy" id="2970734"/>
    <lineage>
        <taxon>Bacteria</taxon>
        <taxon>Bacillati</taxon>
        <taxon>Actinomycetota</taxon>
        <taxon>Actinomycetes</taxon>
        <taxon>Kitasatosporales</taxon>
        <taxon>Streptomycetaceae</taxon>
        <taxon>Streptomyces</taxon>
    </lineage>
</organism>
<evidence type="ECO:0000313" key="5">
    <source>
        <dbReference type="EMBL" id="MCS0637750.1"/>
    </source>
</evidence>
<evidence type="ECO:0000259" key="4">
    <source>
        <dbReference type="Pfam" id="PF13193"/>
    </source>
</evidence>
<evidence type="ECO:0000256" key="1">
    <source>
        <dbReference type="ARBA" id="ARBA00006432"/>
    </source>
</evidence>
<feature type="domain" description="AMP-dependent synthetase/ligase" evidence="3">
    <location>
        <begin position="26"/>
        <end position="377"/>
    </location>
</feature>
<reference evidence="5" key="1">
    <citation type="submission" date="2022-08" db="EMBL/GenBank/DDBJ databases">
        <authorList>
            <person name="Somphong A."/>
            <person name="Phongsopitanun W."/>
        </authorList>
    </citation>
    <scope>NUCLEOTIDE SEQUENCE</scope>
    <source>
        <strain evidence="5">LP05-1</strain>
    </source>
</reference>
<dbReference type="RefSeq" id="WP_258789001.1">
    <property type="nucleotide sequence ID" value="NZ_JANUGQ010000016.1"/>
</dbReference>
<accession>A0ABT2CK03</accession>
<comment type="similarity">
    <text evidence="1">Belongs to the ATP-dependent AMP-binding enzyme family.</text>
</comment>
<dbReference type="Pfam" id="PF13193">
    <property type="entry name" value="AMP-binding_C"/>
    <property type="match status" value="1"/>
</dbReference>
<protein>
    <submittedName>
        <fullName evidence="5">AMP-binding protein</fullName>
    </submittedName>
</protein>
<keyword evidence="2" id="KW-0436">Ligase</keyword>
<gene>
    <name evidence="5" type="ORF">NX801_19180</name>
</gene>
<dbReference type="InterPro" id="IPR045851">
    <property type="entry name" value="AMP-bd_C_sf"/>
</dbReference>
<dbReference type="InterPro" id="IPR025110">
    <property type="entry name" value="AMP-bd_C"/>
</dbReference>
<dbReference type="EMBL" id="JANUGQ010000016">
    <property type="protein sequence ID" value="MCS0637750.1"/>
    <property type="molecule type" value="Genomic_DNA"/>
</dbReference>
<name>A0ABT2CK03_9ACTN</name>
<proteinExistence type="inferred from homology"/>